<feature type="chain" id="PRO_5036410062" evidence="1">
    <location>
        <begin position="25"/>
        <end position="161"/>
    </location>
</feature>
<accession>A0A814F8E7</accession>
<evidence type="ECO:0000313" key="2">
    <source>
        <dbReference type="EMBL" id="CAF0934955.1"/>
    </source>
</evidence>
<dbReference type="Proteomes" id="UP000663882">
    <property type="component" value="Unassembled WGS sequence"/>
</dbReference>
<protein>
    <submittedName>
        <fullName evidence="3">Uncharacterized protein</fullName>
    </submittedName>
</protein>
<gene>
    <name evidence="5" type="ORF">FNK824_LOCUS2787</name>
    <name evidence="4" type="ORF">OTI717_LOCUS3479</name>
    <name evidence="3" type="ORF">RFH988_LOCUS12997</name>
    <name evidence="2" type="ORF">SEV965_LOCUS7380</name>
</gene>
<dbReference type="Proteomes" id="UP000663823">
    <property type="component" value="Unassembled WGS sequence"/>
</dbReference>
<evidence type="ECO:0000313" key="3">
    <source>
        <dbReference type="EMBL" id="CAF0978108.1"/>
    </source>
</evidence>
<dbReference type="OrthoDB" id="10064280at2759"/>
<evidence type="ECO:0000256" key="1">
    <source>
        <dbReference type="SAM" id="SignalP"/>
    </source>
</evidence>
<organism evidence="3 6">
    <name type="scientific">Rotaria sordida</name>
    <dbReference type="NCBI Taxonomy" id="392033"/>
    <lineage>
        <taxon>Eukaryota</taxon>
        <taxon>Metazoa</taxon>
        <taxon>Spiralia</taxon>
        <taxon>Gnathifera</taxon>
        <taxon>Rotifera</taxon>
        <taxon>Eurotatoria</taxon>
        <taxon>Bdelloidea</taxon>
        <taxon>Philodinida</taxon>
        <taxon>Philodinidae</taxon>
        <taxon>Rotaria</taxon>
    </lineage>
</organism>
<proteinExistence type="predicted"/>
<comment type="caution">
    <text evidence="3">The sequence shown here is derived from an EMBL/GenBank/DDBJ whole genome shotgun (WGS) entry which is preliminary data.</text>
</comment>
<dbReference type="EMBL" id="CAJOBE010000175">
    <property type="protein sequence ID" value="CAF3588255.1"/>
    <property type="molecule type" value="Genomic_DNA"/>
</dbReference>
<dbReference type="EMBL" id="CAJNOU010000256">
    <property type="protein sequence ID" value="CAF0934955.1"/>
    <property type="molecule type" value="Genomic_DNA"/>
</dbReference>
<evidence type="ECO:0000313" key="6">
    <source>
        <dbReference type="Proteomes" id="UP000663882"/>
    </source>
</evidence>
<evidence type="ECO:0000313" key="4">
    <source>
        <dbReference type="EMBL" id="CAF3534352.1"/>
    </source>
</evidence>
<feature type="signal peptide" evidence="1">
    <location>
        <begin position="1"/>
        <end position="24"/>
    </location>
</feature>
<name>A0A814F8E7_9BILA</name>
<dbReference type="Proteomes" id="UP000663889">
    <property type="component" value="Unassembled WGS sequence"/>
</dbReference>
<dbReference type="EMBL" id="CAJOAX010000188">
    <property type="protein sequence ID" value="CAF3534352.1"/>
    <property type="molecule type" value="Genomic_DNA"/>
</dbReference>
<sequence>MANMARRILLFLLILCICYKVINGKGQCSCSCCSGNRCIKRYQGAISMPTCSSKSCKQACKLRYPGQCGRSPGSLLASCAKTIKPRRLSLSKKMRVKHRPSSKKHLFRRTHRRPVTRTKIIRRKTYIRRRPVTRLRPSKKRLLRPSRIRPSSRTRIHRRPY</sequence>
<reference evidence="3" key="1">
    <citation type="submission" date="2021-02" db="EMBL/GenBank/DDBJ databases">
        <authorList>
            <person name="Nowell W R."/>
        </authorList>
    </citation>
    <scope>NUCLEOTIDE SEQUENCE</scope>
</reference>
<dbReference type="AlphaFoldDB" id="A0A814F8E7"/>
<dbReference type="Proteomes" id="UP000663874">
    <property type="component" value="Unassembled WGS sequence"/>
</dbReference>
<keyword evidence="1" id="KW-0732">Signal</keyword>
<evidence type="ECO:0000313" key="5">
    <source>
        <dbReference type="EMBL" id="CAF3588255.1"/>
    </source>
</evidence>
<dbReference type="EMBL" id="CAJNOO010000559">
    <property type="protein sequence ID" value="CAF0978108.1"/>
    <property type="molecule type" value="Genomic_DNA"/>
</dbReference>